<feature type="domain" description="HTH asnC-type" evidence="4">
    <location>
        <begin position="1"/>
        <end position="64"/>
    </location>
</feature>
<dbReference type="InterPro" id="IPR036388">
    <property type="entry name" value="WH-like_DNA-bd_sf"/>
</dbReference>
<dbReference type="Gene3D" id="1.10.10.10">
    <property type="entry name" value="Winged helix-like DNA-binding domain superfamily/Winged helix DNA-binding domain"/>
    <property type="match status" value="1"/>
</dbReference>
<dbReference type="SUPFAM" id="SSF46785">
    <property type="entry name" value="Winged helix' DNA-binding domain"/>
    <property type="match status" value="1"/>
</dbReference>
<dbReference type="CDD" id="cd00090">
    <property type="entry name" value="HTH_ARSR"/>
    <property type="match status" value="1"/>
</dbReference>
<dbReference type="Gene3D" id="3.30.70.920">
    <property type="match status" value="1"/>
</dbReference>
<dbReference type="InterPro" id="IPR000485">
    <property type="entry name" value="AsnC-type_HTH_dom"/>
</dbReference>
<dbReference type="InterPro" id="IPR036390">
    <property type="entry name" value="WH_DNA-bd_sf"/>
</dbReference>
<keyword evidence="1" id="KW-0805">Transcription regulation</keyword>
<gene>
    <name evidence="5" type="ORF">JOF47_001937</name>
</gene>
<evidence type="ECO:0000256" key="2">
    <source>
        <dbReference type="ARBA" id="ARBA00023125"/>
    </source>
</evidence>
<dbReference type="Proteomes" id="UP001296993">
    <property type="component" value="Unassembled WGS sequence"/>
</dbReference>
<dbReference type="InterPro" id="IPR019885">
    <property type="entry name" value="Tscrpt_reg_HTH_AsnC-type_CS"/>
</dbReference>
<name>A0ABS4XDR3_9MICC</name>
<dbReference type="PANTHER" id="PTHR30154">
    <property type="entry name" value="LEUCINE-RESPONSIVE REGULATORY PROTEIN"/>
    <property type="match status" value="1"/>
</dbReference>
<dbReference type="RefSeq" id="WP_209997324.1">
    <property type="nucleotide sequence ID" value="NZ_BAAAJY010000002.1"/>
</dbReference>
<dbReference type="PRINTS" id="PR00033">
    <property type="entry name" value="HTHASNC"/>
</dbReference>
<keyword evidence="2 5" id="KW-0238">DNA-binding</keyword>
<dbReference type="GO" id="GO:0003677">
    <property type="term" value="F:DNA binding"/>
    <property type="evidence" value="ECO:0007669"/>
    <property type="project" value="UniProtKB-KW"/>
</dbReference>
<accession>A0ABS4XDR3</accession>
<dbReference type="InterPro" id="IPR019887">
    <property type="entry name" value="Tscrpt_reg_AsnC/Lrp_C"/>
</dbReference>
<dbReference type="PROSITE" id="PS50956">
    <property type="entry name" value="HTH_ASNC_2"/>
    <property type="match status" value="1"/>
</dbReference>
<evidence type="ECO:0000313" key="6">
    <source>
        <dbReference type="Proteomes" id="UP001296993"/>
    </source>
</evidence>
<dbReference type="InterPro" id="IPR011008">
    <property type="entry name" value="Dimeric_a/b-barrel"/>
</dbReference>
<comment type="caution">
    <text evidence="5">The sequence shown here is derived from an EMBL/GenBank/DDBJ whole genome shotgun (WGS) entry which is preliminary data.</text>
</comment>
<dbReference type="EMBL" id="JAGIOF010000001">
    <property type="protein sequence ID" value="MBP2386426.1"/>
    <property type="molecule type" value="Genomic_DNA"/>
</dbReference>
<dbReference type="PROSITE" id="PS00519">
    <property type="entry name" value="HTH_ASNC_1"/>
    <property type="match status" value="1"/>
</dbReference>
<evidence type="ECO:0000259" key="4">
    <source>
        <dbReference type="PROSITE" id="PS50956"/>
    </source>
</evidence>
<dbReference type="Pfam" id="PF01037">
    <property type="entry name" value="AsnC_trans_reg"/>
    <property type="match status" value="1"/>
</dbReference>
<dbReference type="SUPFAM" id="SSF54909">
    <property type="entry name" value="Dimeric alpha+beta barrel"/>
    <property type="match status" value="1"/>
</dbReference>
<dbReference type="Pfam" id="PF13412">
    <property type="entry name" value="HTH_24"/>
    <property type="match status" value="1"/>
</dbReference>
<proteinExistence type="predicted"/>
<protein>
    <submittedName>
        <fullName evidence="5">DNA-binding Lrp family transcriptional regulator</fullName>
    </submittedName>
</protein>
<keyword evidence="3" id="KW-0804">Transcription</keyword>
<keyword evidence="6" id="KW-1185">Reference proteome</keyword>
<evidence type="ECO:0000256" key="1">
    <source>
        <dbReference type="ARBA" id="ARBA00023015"/>
    </source>
</evidence>
<evidence type="ECO:0000313" key="5">
    <source>
        <dbReference type="EMBL" id="MBP2386426.1"/>
    </source>
</evidence>
<dbReference type="PANTHER" id="PTHR30154:SF34">
    <property type="entry name" value="TRANSCRIPTIONAL REGULATOR AZLB"/>
    <property type="match status" value="1"/>
</dbReference>
<reference evidence="5 6" key="1">
    <citation type="submission" date="2021-03" db="EMBL/GenBank/DDBJ databases">
        <title>Sequencing the genomes of 1000 actinobacteria strains.</title>
        <authorList>
            <person name="Klenk H.-P."/>
        </authorList>
    </citation>
    <scope>NUCLEOTIDE SEQUENCE [LARGE SCALE GENOMIC DNA]</scope>
    <source>
        <strain evidence="5 6">DSM 15797</strain>
    </source>
</reference>
<evidence type="ECO:0000256" key="3">
    <source>
        <dbReference type="ARBA" id="ARBA00023163"/>
    </source>
</evidence>
<dbReference type="SMART" id="SM00344">
    <property type="entry name" value="HTH_ASNC"/>
    <property type="match status" value="1"/>
</dbReference>
<dbReference type="InterPro" id="IPR019888">
    <property type="entry name" value="Tscrpt_reg_AsnC-like"/>
</dbReference>
<dbReference type="InterPro" id="IPR011991">
    <property type="entry name" value="ArsR-like_HTH"/>
</dbReference>
<sequence>MDGIDRAILRHLQEDGRMTATALAQEVGLTLAPCHRRLRELETSGVIRGYRADVDPAKINLGFEALVFVTLKDRQNMKAFEIEVTKSAQIVDAQRLFGDPDFLLRVVVADLPAYQHFYDEVLIALPGVEKLTSTIVMKNLKSGGRLPI</sequence>
<organism evidence="5 6">
    <name type="scientific">Paeniglutamicibacter kerguelensis</name>
    <dbReference type="NCBI Taxonomy" id="254788"/>
    <lineage>
        <taxon>Bacteria</taxon>
        <taxon>Bacillati</taxon>
        <taxon>Actinomycetota</taxon>
        <taxon>Actinomycetes</taxon>
        <taxon>Micrococcales</taxon>
        <taxon>Micrococcaceae</taxon>
        <taxon>Paeniglutamicibacter</taxon>
    </lineage>
</organism>